<evidence type="ECO:0000313" key="4">
    <source>
        <dbReference type="EMBL" id="TDW97422.1"/>
    </source>
</evidence>
<dbReference type="EMBL" id="SODV01000002">
    <property type="protein sequence ID" value="TDW97422.1"/>
    <property type="molecule type" value="Genomic_DNA"/>
</dbReference>
<dbReference type="FunFam" id="2.60.120.1440:FF:000001">
    <property type="entry name" value="Putative anti-sigma factor"/>
    <property type="match status" value="1"/>
</dbReference>
<dbReference type="Pfam" id="PF04773">
    <property type="entry name" value="FecR"/>
    <property type="match status" value="1"/>
</dbReference>
<dbReference type="GO" id="GO:0016989">
    <property type="term" value="F:sigma factor antagonist activity"/>
    <property type="evidence" value="ECO:0007669"/>
    <property type="project" value="TreeGrafter"/>
</dbReference>
<dbReference type="PANTHER" id="PTHR30273:SF2">
    <property type="entry name" value="PROTEIN FECR"/>
    <property type="match status" value="1"/>
</dbReference>
<keyword evidence="1" id="KW-0472">Membrane</keyword>
<feature type="domain" description="Protein FecR C-terminal" evidence="3">
    <location>
        <begin position="268"/>
        <end position="336"/>
    </location>
</feature>
<evidence type="ECO:0000256" key="1">
    <source>
        <dbReference type="SAM" id="Phobius"/>
    </source>
</evidence>
<dbReference type="Gene3D" id="2.60.120.1440">
    <property type="match status" value="1"/>
</dbReference>
<evidence type="ECO:0000259" key="2">
    <source>
        <dbReference type="Pfam" id="PF04773"/>
    </source>
</evidence>
<feature type="domain" description="FecR protein" evidence="2">
    <location>
        <begin position="115"/>
        <end position="209"/>
    </location>
</feature>
<evidence type="ECO:0000259" key="3">
    <source>
        <dbReference type="Pfam" id="PF16344"/>
    </source>
</evidence>
<feature type="transmembrane region" description="Helical" evidence="1">
    <location>
        <begin position="82"/>
        <end position="102"/>
    </location>
</feature>
<dbReference type="Gene3D" id="3.55.50.30">
    <property type="match status" value="1"/>
</dbReference>
<comment type="caution">
    <text evidence="4">The sequence shown here is derived from an EMBL/GenBank/DDBJ whole genome shotgun (WGS) entry which is preliminary data.</text>
</comment>
<dbReference type="Pfam" id="PF16344">
    <property type="entry name" value="FecR_C"/>
    <property type="match status" value="1"/>
</dbReference>
<dbReference type="InterPro" id="IPR012373">
    <property type="entry name" value="Ferrdict_sens_TM"/>
</dbReference>
<sequence length="339" mass="38477">MENSRIIELLAKKLGKSATPDELQELGRLLGEHPEYSYLEEVVQSLKGSREHVELHLPAQEVTDMGWKHLAGRLNEPKVRRLWPRWVAAAMVLLMAGAAWLFQVRKSPVQASKSVNVGYGARRMLTLSDGTRIWLNAGSRLIYPERFTGSKREVTVEGEAFFDVAPQASMPFLVHAGKLTIKVLGTSFDVKDYKEDADITTTLISGKVEVMMDNNPERDVILEPREKLVVAKVDTALKSDQPQVRYQVRSVMTGVKNNIAETAWINNKLVFNDDTFEEVARQLERKYNVQVNIADEGLKDEHVSGVFDKETLQQVLDILRATTRFDYRVEGQKIVIWKN</sequence>
<dbReference type="PANTHER" id="PTHR30273">
    <property type="entry name" value="PERIPLASMIC SIGNAL SENSOR AND SIGMA FACTOR ACTIVATOR FECR-RELATED"/>
    <property type="match status" value="1"/>
</dbReference>
<keyword evidence="5" id="KW-1185">Reference proteome</keyword>
<organism evidence="4 5">
    <name type="scientific">Dinghuibacter silviterrae</name>
    <dbReference type="NCBI Taxonomy" id="1539049"/>
    <lineage>
        <taxon>Bacteria</taxon>
        <taxon>Pseudomonadati</taxon>
        <taxon>Bacteroidota</taxon>
        <taxon>Chitinophagia</taxon>
        <taxon>Chitinophagales</taxon>
        <taxon>Chitinophagaceae</taxon>
        <taxon>Dinghuibacter</taxon>
    </lineage>
</organism>
<dbReference type="InterPro" id="IPR006860">
    <property type="entry name" value="FecR"/>
</dbReference>
<keyword evidence="1" id="KW-1133">Transmembrane helix</keyword>
<dbReference type="PIRSF" id="PIRSF018266">
    <property type="entry name" value="FecR"/>
    <property type="match status" value="1"/>
</dbReference>
<dbReference type="Proteomes" id="UP000294498">
    <property type="component" value="Unassembled WGS sequence"/>
</dbReference>
<keyword evidence="1" id="KW-0812">Transmembrane</keyword>
<dbReference type="InterPro" id="IPR032508">
    <property type="entry name" value="FecR_C"/>
</dbReference>
<gene>
    <name evidence="4" type="ORF">EDB95_5271</name>
</gene>
<proteinExistence type="predicted"/>
<name>A0A4V3GKY4_9BACT</name>
<evidence type="ECO:0000313" key="5">
    <source>
        <dbReference type="Proteomes" id="UP000294498"/>
    </source>
</evidence>
<accession>A0A4V3GKY4</accession>
<dbReference type="AlphaFoldDB" id="A0A4V3GKY4"/>
<protein>
    <submittedName>
        <fullName evidence="4">FecR family protein</fullName>
    </submittedName>
</protein>
<reference evidence="4 5" key="1">
    <citation type="submission" date="2019-03" db="EMBL/GenBank/DDBJ databases">
        <title>Genomic Encyclopedia of Type Strains, Phase IV (KMG-IV): sequencing the most valuable type-strain genomes for metagenomic binning, comparative biology and taxonomic classification.</title>
        <authorList>
            <person name="Goeker M."/>
        </authorList>
    </citation>
    <scope>NUCLEOTIDE SEQUENCE [LARGE SCALE GENOMIC DNA]</scope>
    <source>
        <strain evidence="4 5">DSM 100059</strain>
    </source>
</reference>